<feature type="transmembrane region" description="Helical" evidence="23">
    <location>
        <begin position="117"/>
        <end position="134"/>
    </location>
</feature>
<dbReference type="EC" id="4.4.1.20" evidence="16"/>
<evidence type="ECO:0000256" key="9">
    <source>
        <dbReference type="ARBA" id="ARBA00023128"/>
    </source>
</evidence>
<keyword evidence="10 23" id="KW-0472">Membrane</keyword>
<dbReference type="PANTHER" id="PTHR10250">
    <property type="entry name" value="MICROSOMAL GLUTATHIONE S-TRANSFERASE"/>
    <property type="match status" value="1"/>
</dbReference>
<evidence type="ECO:0000256" key="14">
    <source>
        <dbReference type="ARBA" id="ARBA00037884"/>
    </source>
</evidence>
<dbReference type="FunFam" id="1.20.120.550:FF:000004">
    <property type="entry name" value="Microsomal glutathione S-transferase 3"/>
    <property type="match status" value="1"/>
</dbReference>
<keyword evidence="5" id="KW-1000">Mitochondrion outer membrane</keyword>
<keyword evidence="3" id="KW-0808">Transferase</keyword>
<name>A0A8C4SRB4_ERPCA</name>
<comment type="subcellular location">
    <subcellularLocation>
        <location evidence="1">Mitochondrion outer membrane</location>
        <topology evidence="1">Multi-pass membrane protein</topology>
    </subcellularLocation>
</comment>
<comment type="catalytic activity">
    <reaction evidence="17">
        <text>(5S)-hydroperoxy-(6E,8Z,11Z,14Z)-eicosatetraenoate + 2 glutathione = (5S)-hydroxy-(6E,8Z,11Z,14Z)-eicosatetraenoate + glutathione disulfide + H2O</text>
        <dbReference type="Rhea" id="RHEA:48620"/>
        <dbReference type="ChEBI" id="CHEBI:15377"/>
        <dbReference type="ChEBI" id="CHEBI:57450"/>
        <dbReference type="ChEBI" id="CHEBI:57925"/>
        <dbReference type="ChEBI" id="CHEBI:58297"/>
        <dbReference type="ChEBI" id="CHEBI:90632"/>
    </reaction>
    <physiologicalReaction direction="left-to-right" evidence="17">
        <dbReference type="Rhea" id="RHEA:48621"/>
    </physiologicalReaction>
</comment>
<reference evidence="24" key="1">
    <citation type="submission" date="2021-06" db="EMBL/GenBank/DDBJ databases">
        <authorList>
            <consortium name="Wellcome Sanger Institute Data Sharing"/>
        </authorList>
    </citation>
    <scope>NUCLEOTIDE SEQUENCE [LARGE SCALE GENOMIC DNA]</scope>
</reference>
<dbReference type="GO" id="GO:0005783">
    <property type="term" value="C:endoplasmic reticulum"/>
    <property type="evidence" value="ECO:0007669"/>
    <property type="project" value="TreeGrafter"/>
</dbReference>
<gene>
    <name evidence="24" type="primary">MGST3</name>
    <name evidence="24" type="synonym">mgst3a</name>
</gene>
<dbReference type="Gene3D" id="1.20.120.550">
    <property type="entry name" value="Membrane associated eicosanoid/glutathione metabolism-like domain"/>
    <property type="match status" value="1"/>
</dbReference>
<evidence type="ECO:0000256" key="3">
    <source>
        <dbReference type="ARBA" id="ARBA00022679"/>
    </source>
</evidence>
<accession>A0A8C4SRB4</accession>
<reference evidence="24" key="2">
    <citation type="submission" date="2025-08" db="UniProtKB">
        <authorList>
            <consortium name="Ensembl"/>
        </authorList>
    </citation>
    <scope>IDENTIFICATION</scope>
</reference>
<evidence type="ECO:0000256" key="8">
    <source>
        <dbReference type="ARBA" id="ARBA00023098"/>
    </source>
</evidence>
<dbReference type="GO" id="GO:0006691">
    <property type="term" value="P:leukotriene metabolic process"/>
    <property type="evidence" value="ECO:0007669"/>
    <property type="project" value="UniProtKB-ARBA"/>
</dbReference>
<evidence type="ECO:0000256" key="16">
    <source>
        <dbReference type="ARBA" id="ARBA00039056"/>
    </source>
</evidence>
<dbReference type="Ensembl" id="ENSECRT00000020789.1">
    <property type="protein sequence ID" value="ENSECRP00000020351.1"/>
    <property type="gene ID" value="ENSECRG00000013670.1"/>
</dbReference>
<dbReference type="GO" id="GO:0005635">
    <property type="term" value="C:nuclear envelope"/>
    <property type="evidence" value="ECO:0007669"/>
    <property type="project" value="TreeGrafter"/>
</dbReference>
<dbReference type="OrthoDB" id="410651at2759"/>
<evidence type="ECO:0000256" key="13">
    <source>
        <dbReference type="ARBA" id="ARBA00023288"/>
    </source>
</evidence>
<keyword evidence="9" id="KW-0496">Mitochondrion</keyword>
<dbReference type="AlphaFoldDB" id="A0A8C4SRB4"/>
<proteinExistence type="inferred from homology"/>
<protein>
    <recommendedName>
        <fullName evidence="20">Glutathione S-transferase 3, mitochondrial</fullName>
        <ecNumber evidence="16">4.4.1.20</ecNumber>
    </recommendedName>
    <alternativeName>
        <fullName evidence="21">Glutathione peroxidase MGST3</fullName>
    </alternativeName>
    <alternativeName>
        <fullName evidence="22">LTC4 synthase MGST3</fullName>
    </alternativeName>
</protein>
<feature type="transmembrane region" description="Helical" evidence="23">
    <location>
        <begin position="86"/>
        <end position="105"/>
    </location>
</feature>
<evidence type="ECO:0000256" key="21">
    <source>
        <dbReference type="ARBA" id="ARBA00075145"/>
    </source>
</evidence>
<comment type="catalytic activity">
    <reaction evidence="19">
        <text>15-deoxy-Delta(12,14)-prostaglandin J2 + glutathione = 15-deoxy-Delta(12,14)-prostaglandin J2-S-(R)-glutathione</text>
        <dbReference type="Rhea" id="RHEA:75963"/>
        <dbReference type="ChEBI" id="CHEBI:57925"/>
        <dbReference type="ChEBI" id="CHEBI:85236"/>
        <dbReference type="ChEBI" id="CHEBI:194498"/>
    </reaction>
    <physiologicalReaction direction="left-to-right" evidence="19">
        <dbReference type="Rhea" id="RHEA:75964"/>
    </physiologicalReaction>
</comment>
<evidence type="ECO:0000256" key="17">
    <source>
        <dbReference type="ARBA" id="ARBA00043664"/>
    </source>
</evidence>
<comment type="pathway">
    <text evidence="15">Lipid metabolism; arachidonate metabolism.</text>
</comment>
<dbReference type="GO" id="GO:0006629">
    <property type="term" value="P:lipid metabolic process"/>
    <property type="evidence" value="ECO:0007669"/>
    <property type="project" value="UniProtKB-KW"/>
</dbReference>
<evidence type="ECO:0000256" key="1">
    <source>
        <dbReference type="ARBA" id="ARBA00004374"/>
    </source>
</evidence>
<dbReference type="GeneTree" id="ENSGT00390000008608"/>
<evidence type="ECO:0000256" key="2">
    <source>
        <dbReference type="ARBA" id="ARBA00010459"/>
    </source>
</evidence>
<keyword evidence="11" id="KW-0564">Palmitate</keyword>
<dbReference type="InterPro" id="IPR001129">
    <property type="entry name" value="Membr-assoc_MAPEG"/>
</dbReference>
<evidence type="ECO:0000313" key="24">
    <source>
        <dbReference type="Ensembl" id="ENSECRP00000020351.1"/>
    </source>
</evidence>
<dbReference type="GO" id="GO:0005741">
    <property type="term" value="C:mitochondrial outer membrane"/>
    <property type="evidence" value="ECO:0007669"/>
    <property type="project" value="UniProtKB-SubCell"/>
</dbReference>
<dbReference type="GO" id="GO:0004464">
    <property type="term" value="F:leukotriene-C4 synthase activity"/>
    <property type="evidence" value="ECO:0007669"/>
    <property type="project" value="UniProtKB-EC"/>
</dbReference>
<keyword evidence="4 23" id="KW-0812">Transmembrane</keyword>
<dbReference type="InterPro" id="IPR023352">
    <property type="entry name" value="MAPEG-like_dom_sf"/>
</dbReference>
<comment type="similarity">
    <text evidence="2">Belongs to the MAPEG family.</text>
</comment>
<evidence type="ECO:0000256" key="15">
    <source>
        <dbReference type="ARBA" id="ARBA00037916"/>
    </source>
</evidence>
<feature type="transmembrane region" description="Helical" evidence="23">
    <location>
        <begin position="63"/>
        <end position="80"/>
    </location>
</feature>
<evidence type="ECO:0000256" key="18">
    <source>
        <dbReference type="ARBA" id="ARBA00049298"/>
    </source>
</evidence>
<evidence type="ECO:0000256" key="22">
    <source>
        <dbReference type="ARBA" id="ARBA00076908"/>
    </source>
</evidence>
<organism evidence="24 25">
    <name type="scientific">Erpetoichthys calabaricus</name>
    <name type="common">Rope fish</name>
    <name type="synonym">Calamoichthys calabaricus</name>
    <dbReference type="NCBI Taxonomy" id="27687"/>
    <lineage>
        <taxon>Eukaryota</taxon>
        <taxon>Metazoa</taxon>
        <taxon>Chordata</taxon>
        <taxon>Craniata</taxon>
        <taxon>Vertebrata</taxon>
        <taxon>Euteleostomi</taxon>
        <taxon>Actinopterygii</taxon>
        <taxon>Polypteriformes</taxon>
        <taxon>Polypteridae</taxon>
        <taxon>Erpetoichthys</taxon>
    </lineage>
</organism>
<dbReference type="Pfam" id="PF01124">
    <property type="entry name" value="MAPEG"/>
    <property type="match status" value="1"/>
</dbReference>
<keyword evidence="12" id="KW-0456">Lyase</keyword>
<evidence type="ECO:0000256" key="19">
    <source>
        <dbReference type="ARBA" id="ARBA00051411"/>
    </source>
</evidence>
<comment type="catalytic activity">
    <reaction evidence="18">
        <text>leukotriene C4 = leukotriene A4 + glutathione</text>
        <dbReference type="Rhea" id="RHEA:17617"/>
        <dbReference type="ChEBI" id="CHEBI:57463"/>
        <dbReference type="ChEBI" id="CHEBI:57925"/>
        <dbReference type="ChEBI" id="CHEBI:57973"/>
        <dbReference type="EC" id="4.4.1.20"/>
    </reaction>
    <physiologicalReaction direction="right-to-left" evidence="18">
        <dbReference type="Rhea" id="RHEA:17619"/>
    </physiologicalReaction>
</comment>
<evidence type="ECO:0000256" key="10">
    <source>
        <dbReference type="ARBA" id="ARBA00023136"/>
    </source>
</evidence>
<evidence type="ECO:0000256" key="23">
    <source>
        <dbReference type="SAM" id="Phobius"/>
    </source>
</evidence>
<evidence type="ECO:0000256" key="4">
    <source>
        <dbReference type="ARBA" id="ARBA00022692"/>
    </source>
</evidence>
<evidence type="ECO:0000313" key="25">
    <source>
        <dbReference type="Proteomes" id="UP000694620"/>
    </source>
</evidence>
<dbReference type="GO" id="GO:0004602">
    <property type="term" value="F:glutathione peroxidase activity"/>
    <property type="evidence" value="ECO:0007669"/>
    <property type="project" value="TreeGrafter"/>
</dbReference>
<dbReference type="InterPro" id="IPR050997">
    <property type="entry name" value="MAPEG"/>
</dbReference>
<reference evidence="24" key="3">
    <citation type="submission" date="2025-09" db="UniProtKB">
        <authorList>
            <consortium name="Ensembl"/>
        </authorList>
    </citation>
    <scope>IDENTIFICATION</scope>
</reference>
<evidence type="ECO:0000256" key="5">
    <source>
        <dbReference type="ARBA" id="ARBA00022787"/>
    </source>
</evidence>
<evidence type="ECO:0000256" key="12">
    <source>
        <dbReference type="ARBA" id="ARBA00023239"/>
    </source>
</evidence>
<evidence type="ECO:0000256" key="20">
    <source>
        <dbReference type="ARBA" id="ARBA00069748"/>
    </source>
</evidence>
<comment type="pathway">
    <text evidence="14">Lipid metabolism; leukotriene C4 biosynthesis.</text>
</comment>
<sequence length="143" mass="16170">MGALSKEYGFLVLTGNASFIMVMYLAYNVSKARKKCAVDYPKMYSDDSEDRNMFNCIQRAHQNMLELYPAFLFFLLIGGIQHPRVASALGLTWIVSGEIYAYGYYMGNPRKRTRGSFGFLPLLSLIGLSVSFAVKHLGWKHCC</sequence>
<dbReference type="SUPFAM" id="SSF161084">
    <property type="entry name" value="MAPEG domain-like"/>
    <property type="match status" value="1"/>
</dbReference>
<keyword evidence="6 23" id="KW-1133">Transmembrane helix</keyword>
<dbReference type="Proteomes" id="UP000694620">
    <property type="component" value="Chromosome 11"/>
</dbReference>
<dbReference type="GO" id="GO:0004364">
    <property type="term" value="F:glutathione transferase activity"/>
    <property type="evidence" value="ECO:0007669"/>
    <property type="project" value="TreeGrafter"/>
</dbReference>
<evidence type="ECO:0000256" key="7">
    <source>
        <dbReference type="ARBA" id="ARBA00023002"/>
    </source>
</evidence>
<evidence type="ECO:0000256" key="6">
    <source>
        <dbReference type="ARBA" id="ARBA00022989"/>
    </source>
</evidence>
<keyword evidence="13" id="KW-0449">Lipoprotein</keyword>
<keyword evidence="25" id="KW-1185">Reference proteome</keyword>
<keyword evidence="7" id="KW-0560">Oxidoreductase</keyword>
<evidence type="ECO:0000256" key="11">
    <source>
        <dbReference type="ARBA" id="ARBA00023139"/>
    </source>
</evidence>
<keyword evidence="8" id="KW-0443">Lipid metabolism</keyword>
<dbReference type="PANTHER" id="PTHR10250:SF26">
    <property type="entry name" value="GLUTATHIONE S-TRANSFERASE 3, MITOCHONDRIAL"/>
    <property type="match status" value="1"/>
</dbReference>
<feature type="transmembrane region" description="Helical" evidence="23">
    <location>
        <begin position="6"/>
        <end position="27"/>
    </location>
</feature>